<dbReference type="RefSeq" id="XP_027358957.1">
    <property type="nucleotide sequence ID" value="XM_027503156.1"/>
</dbReference>
<keyword evidence="11" id="KW-1185">Reference proteome</keyword>
<dbReference type="PIRSF" id="PIRSF006334">
    <property type="entry name" value="Cdd_plus_pseudo"/>
    <property type="match status" value="1"/>
</dbReference>
<evidence type="ECO:0000256" key="9">
    <source>
        <dbReference type="PIRSR" id="PIRSR006334-3"/>
    </source>
</evidence>
<feature type="binding site" evidence="9">
    <location>
        <position position="106"/>
    </location>
    <ligand>
        <name>Zn(2+)</name>
        <dbReference type="ChEBI" id="CHEBI:29105"/>
        <note>catalytic</note>
    </ligand>
</feature>
<feature type="binding site" evidence="9">
    <location>
        <position position="79"/>
    </location>
    <ligand>
        <name>Zn(2+)</name>
        <dbReference type="ChEBI" id="CHEBI:29105"/>
        <note>catalytic</note>
    </ligand>
</feature>
<dbReference type="NCBIfam" id="NF006537">
    <property type="entry name" value="PRK09027.1"/>
    <property type="match status" value="1"/>
</dbReference>
<keyword evidence="4 9" id="KW-0479">Metal-binding</keyword>
<dbReference type="CDD" id="cd01283">
    <property type="entry name" value="cytidine_deaminase"/>
    <property type="match status" value="2"/>
</dbReference>
<dbReference type="Pfam" id="PF08211">
    <property type="entry name" value="dCMP_cyt_deam_2"/>
    <property type="match status" value="1"/>
</dbReference>
<dbReference type="Gene3D" id="3.40.140.10">
    <property type="entry name" value="Cytidine Deaminase, domain 2"/>
    <property type="match status" value="2"/>
</dbReference>
<dbReference type="SUPFAM" id="SSF53927">
    <property type="entry name" value="Cytidine deaminase-like"/>
    <property type="match status" value="2"/>
</dbReference>
<dbReference type="GO" id="GO:0046135">
    <property type="term" value="P:pyrimidine nucleoside catabolic process"/>
    <property type="evidence" value="ECO:0007669"/>
    <property type="project" value="UniProtKB-ARBA"/>
</dbReference>
<dbReference type="OrthoDB" id="414540at2759"/>
<evidence type="ECO:0000256" key="5">
    <source>
        <dbReference type="ARBA" id="ARBA00022801"/>
    </source>
</evidence>
<evidence type="ECO:0000256" key="8">
    <source>
        <dbReference type="PIRSR" id="PIRSR006334-2"/>
    </source>
</evidence>
<dbReference type="InterPro" id="IPR002125">
    <property type="entry name" value="CMP_dCMP_dom"/>
</dbReference>
<feature type="domain" description="CMP/dCMP-type deaminase" evidence="10">
    <location>
        <begin position="176"/>
        <end position="294"/>
    </location>
</feature>
<dbReference type="GO" id="GO:0008270">
    <property type="term" value="F:zinc ion binding"/>
    <property type="evidence" value="ECO:0007669"/>
    <property type="project" value="InterPro"/>
</dbReference>
<dbReference type="InterPro" id="IPR013171">
    <property type="entry name" value="Cyd/dCyd_deaminase_Zn-bd"/>
</dbReference>
<comment type="subunit">
    <text evidence="2">Homodimer.</text>
</comment>
<dbReference type="InterPro" id="IPR050202">
    <property type="entry name" value="Cyt/Deoxycyt_deaminase"/>
</dbReference>
<evidence type="ECO:0000256" key="2">
    <source>
        <dbReference type="ARBA" id="ARBA00011738"/>
    </source>
</evidence>
<dbReference type="EC" id="3.5.4.5" evidence="3"/>
<dbReference type="Pfam" id="PF00383">
    <property type="entry name" value="dCMP_cyt_deam_1"/>
    <property type="match status" value="1"/>
</dbReference>
<sequence length="294" mass="31223">MDQAKPRFLIEATEAESMGQSSGLSLTQLLPSLVSWAQSLARVPISKFPVAAVGLGASGRIFVGVNVEFPGLPFHHTIHAEQFLVANLAINAETRLESFAVSAAPCGHCRQFLQEIRDAPDIQILITDTEAPQLTPLSHFLSHRFGPHDLLPKGVPLLLEPHNNALSLPSHLTLNYSNPKLQLAALDAANLSHAPYSGSPSGVALLDSQGNLYKGSYIESAAYNPSLGPLQAAIVAFVAAGAGEYEDIVAAALVEKEGAVITQEHTACLLLQSISPHCHFKTFLAICSSSHLST</sequence>
<feature type="binding site" evidence="9">
    <location>
        <position position="109"/>
    </location>
    <ligand>
        <name>Zn(2+)</name>
        <dbReference type="ChEBI" id="CHEBI:29105"/>
        <note>catalytic</note>
    </ligand>
</feature>
<accession>A0A8B8LT24</accession>
<dbReference type="GeneID" id="113867719"/>
<dbReference type="AlphaFoldDB" id="A0A8B8LT24"/>
<dbReference type="FunFam" id="3.40.140.10:FF:000041">
    <property type="entry name" value="Cytidine deaminase"/>
    <property type="match status" value="1"/>
</dbReference>
<dbReference type="Proteomes" id="UP000694853">
    <property type="component" value="Unplaced"/>
</dbReference>
<dbReference type="InterPro" id="IPR016192">
    <property type="entry name" value="APOBEC/CMP_deaminase_Zn-bd"/>
</dbReference>
<feature type="domain" description="CMP/dCMP-type deaminase" evidence="10">
    <location>
        <begin position="25"/>
        <end position="148"/>
    </location>
</feature>
<dbReference type="KEGG" id="aprc:113867719"/>
<name>A0A8B8LT24_ABRPR</name>
<dbReference type="PROSITE" id="PS51747">
    <property type="entry name" value="CYT_DCMP_DEAMINASES_2"/>
    <property type="match status" value="2"/>
</dbReference>
<dbReference type="PROSITE" id="PS00903">
    <property type="entry name" value="CYT_DCMP_DEAMINASES_1"/>
    <property type="match status" value="1"/>
</dbReference>
<dbReference type="GO" id="GO:0005829">
    <property type="term" value="C:cytosol"/>
    <property type="evidence" value="ECO:0007669"/>
    <property type="project" value="TreeGrafter"/>
</dbReference>
<evidence type="ECO:0000259" key="10">
    <source>
        <dbReference type="PROSITE" id="PS51747"/>
    </source>
</evidence>
<dbReference type="GO" id="GO:0042803">
    <property type="term" value="F:protein homodimerization activity"/>
    <property type="evidence" value="ECO:0007669"/>
    <property type="project" value="UniProtKB-ARBA"/>
</dbReference>
<protein>
    <recommendedName>
        <fullName evidence="3">cytidine deaminase</fullName>
        <ecNumber evidence="3">3.5.4.5</ecNumber>
    </recommendedName>
</protein>
<feature type="binding site" evidence="8">
    <location>
        <begin position="66"/>
        <end position="68"/>
    </location>
    <ligand>
        <name>substrate</name>
    </ligand>
</feature>
<dbReference type="GO" id="GO:0004126">
    <property type="term" value="F:cytidine deaminase activity"/>
    <property type="evidence" value="ECO:0007669"/>
    <property type="project" value="UniProtKB-EC"/>
</dbReference>
<reference evidence="12" key="2">
    <citation type="submission" date="2025-08" db="UniProtKB">
        <authorList>
            <consortium name="RefSeq"/>
        </authorList>
    </citation>
    <scope>IDENTIFICATION</scope>
    <source>
        <tissue evidence="12">Young leaves</tissue>
    </source>
</reference>
<evidence type="ECO:0000256" key="1">
    <source>
        <dbReference type="ARBA" id="ARBA00006576"/>
    </source>
</evidence>
<evidence type="ECO:0000256" key="4">
    <source>
        <dbReference type="ARBA" id="ARBA00022723"/>
    </source>
</evidence>
<comment type="similarity">
    <text evidence="1">Belongs to the cytidine and deoxycytidylate deaminase family.</text>
</comment>
<dbReference type="InterPro" id="IPR016193">
    <property type="entry name" value="Cytidine_deaminase-like"/>
</dbReference>
<evidence type="ECO:0000256" key="7">
    <source>
        <dbReference type="PIRSR" id="PIRSR006334-1"/>
    </source>
</evidence>
<proteinExistence type="inferred from homology"/>
<comment type="cofactor">
    <cofactor evidence="9">
        <name>Zn(2+)</name>
        <dbReference type="ChEBI" id="CHEBI:29105"/>
    </cofactor>
    <text evidence="9">Binds 1 zinc ion.</text>
</comment>
<evidence type="ECO:0000256" key="6">
    <source>
        <dbReference type="ARBA" id="ARBA00022833"/>
    </source>
</evidence>
<dbReference type="InterPro" id="IPR006263">
    <property type="entry name" value="Cyt_deam_dimer"/>
</dbReference>
<evidence type="ECO:0000313" key="12">
    <source>
        <dbReference type="RefSeq" id="XP_027358957.1"/>
    </source>
</evidence>
<dbReference type="PANTHER" id="PTHR11644:SF2">
    <property type="entry name" value="CYTIDINE DEAMINASE"/>
    <property type="match status" value="1"/>
</dbReference>
<evidence type="ECO:0000256" key="3">
    <source>
        <dbReference type="ARBA" id="ARBA00012783"/>
    </source>
</evidence>
<keyword evidence="5" id="KW-0378">Hydrolase</keyword>
<organism evidence="11 12">
    <name type="scientific">Abrus precatorius</name>
    <name type="common">Indian licorice</name>
    <name type="synonym">Glycine abrus</name>
    <dbReference type="NCBI Taxonomy" id="3816"/>
    <lineage>
        <taxon>Eukaryota</taxon>
        <taxon>Viridiplantae</taxon>
        <taxon>Streptophyta</taxon>
        <taxon>Embryophyta</taxon>
        <taxon>Tracheophyta</taxon>
        <taxon>Spermatophyta</taxon>
        <taxon>Magnoliopsida</taxon>
        <taxon>eudicotyledons</taxon>
        <taxon>Gunneridae</taxon>
        <taxon>Pentapetalae</taxon>
        <taxon>rosids</taxon>
        <taxon>fabids</taxon>
        <taxon>Fabales</taxon>
        <taxon>Fabaceae</taxon>
        <taxon>Papilionoideae</taxon>
        <taxon>50 kb inversion clade</taxon>
        <taxon>NPAAA clade</taxon>
        <taxon>indigoferoid/millettioid clade</taxon>
        <taxon>Abreae</taxon>
        <taxon>Abrus</taxon>
    </lineage>
</organism>
<evidence type="ECO:0000313" key="11">
    <source>
        <dbReference type="Proteomes" id="UP000694853"/>
    </source>
</evidence>
<keyword evidence="6 9" id="KW-0862">Zinc</keyword>
<dbReference type="FunFam" id="3.40.140.10:FF:000006">
    <property type="entry name" value="Cytidine deaminase"/>
    <property type="match status" value="1"/>
</dbReference>
<feature type="active site" description="Proton donor" evidence="7">
    <location>
        <position position="81"/>
    </location>
</feature>
<reference evidence="11" key="1">
    <citation type="journal article" date="2019" name="Toxins">
        <title>Detection of Abrin-Like and Prepropulchellin-Like Toxin Genes and Transcripts Using Whole Genome Sequencing and Full-Length Transcript Sequencing of Abrus precatorius.</title>
        <authorList>
            <person name="Hovde B.T."/>
            <person name="Daligault H.E."/>
            <person name="Hanschen E.R."/>
            <person name="Kunde Y.A."/>
            <person name="Johnson M.B."/>
            <person name="Starkenburg S.R."/>
            <person name="Johnson S.L."/>
        </authorList>
    </citation>
    <scope>NUCLEOTIDE SEQUENCE [LARGE SCALE GENOMIC DNA]</scope>
</reference>
<dbReference type="NCBIfam" id="TIGR01355">
    <property type="entry name" value="cyt_deam_dimer"/>
    <property type="match status" value="1"/>
</dbReference>
<dbReference type="PANTHER" id="PTHR11644">
    <property type="entry name" value="CYTIDINE DEAMINASE"/>
    <property type="match status" value="1"/>
</dbReference>
<gene>
    <name evidence="12" type="primary">LOC113867719</name>
</gene>